<reference evidence="2" key="1">
    <citation type="submission" date="2020-07" db="EMBL/GenBank/DDBJ databases">
        <title>Clarias magur genome sequencing, assembly and annotation.</title>
        <authorList>
            <person name="Kushwaha B."/>
            <person name="Kumar R."/>
            <person name="Das P."/>
            <person name="Joshi C.G."/>
            <person name="Kumar D."/>
            <person name="Nagpure N.S."/>
            <person name="Pandey M."/>
            <person name="Agarwal S."/>
            <person name="Srivastava S."/>
            <person name="Singh M."/>
            <person name="Sahoo L."/>
            <person name="Jayasankar P."/>
            <person name="Meher P.K."/>
            <person name="Koringa P.G."/>
            <person name="Iquebal M.A."/>
            <person name="Das S.P."/>
            <person name="Bit A."/>
            <person name="Patnaik S."/>
            <person name="Patel N."/>
            <person name="Shah T.M."/>
            <person name="Hinsu A."/>
            <person name="Jena J.K."/>
        </authorList>
    </citation>
    <scope>NUCLEOTIDE SEQUENCE</scope>
    <source>
        <strain evidence="2">CIFAMagur01</strain>
        <tissue evidence="2">Testis</tissue>
    </source>
</reference>
<gene>
    <name evidence="2" type="ORF">DAT39_019921</name>
</gene>
<dbReference type="Proteomes" id="UP000727407">
    <property type="component" value="Unassembled WGS sequence"/>
</dbReference>
<proteinExistence type="predicted"/>
<name>A0A8J4U6P7_CLAMG</name>
<dbReference type="AlphaFoldDB" id="A0A8J4U6P7"/>
<feature type="non-terminal residue" evidence="2">
    <location>
        <position position="1"/>
    </location>
</feature>
<keyword evidence="3" id="KW-1185">Reference proteome</keyword>
<organism evidence="2 3">
    <name type="scientific">Clarias magur</name>
    <name type="common">Asian catfish</name>
    <name type="synonym">Macropteronotus magur</name>
    <dbReference type="NCBI Taxonomy" id="1594786"/>
    <lineage>
        <taxon>Eukaryota</taxon>
        <taxon>Metazoa</taxon>
        <taxon>Chordata</taxon>
        <taxon>Craniata</taxon>
        <taxon>Vertebrata</taxon>
        <taxon>Euteleostomi</taxon>
        <taxon>Actinopterygii</taxon>
        <taxon>Neopterygii</taxon>
        <taxon>Teleostei</taxon>
        <taxon>Ostariophysi</taxon>
        <taxon>Siluriformes</taxon>
        <taxon>Clariidae</taxon>
        <taxon>Clarias</taxon>
    </lineage>
</organism>
<evidence type="ECO:0000256" key="1">
    <source>
        <dbReference type="SAM" id="MobiDB-lite"/>
    </source>
</evidence>
<evidence type="ECO:0000313" key="2">
    <source>
        <dbReference type="EMBL" id="KAF5890377.1"/>
    </source>
</evidence>
<protein>
    <submittedName>
        <fullName evidence="2">Uncharacterized protein</fullName>
    </submittedName>
</protein>
<evidence type="ECO:0000313" key="3">
    <source>
        <dbReference type="Proteomes" id="UP000727407"/>
    </source>
</evidence>
<feature type="non-terminal residue" evidence="2">
    <location>
        <position position="72"/>
    </location>
</feature>
<accession>A0A8J4U6P7</accession>
<feature type="region of interest" description="Disordered" evidence="1">
    <location>
        <begin position="1"/>
        <end position="22"/>
    </location>
</feature>
<comment type="caution">
    <text evidence="2">The sequence shown here is derived from an EMBL/GenBank/DDBJ whole genome shotgun (WGS) entry which is preliminary data.</text>
</comment>
<dbReference type="EMBL" id="QNUK01000691">
    <property type="protein sequence ID" value="KAF5890377.1"/>
    <property type="molecule type" value="Genomic_DNA"/>
</dbReference>
<sequence length="72" mass="7891">TDALLSHQKKKKKTKTPAASTSGKVRMVIKKAATVLSMAPASLKSTKVSKCAEIRDIRRRLTKVERQAIDNA</sequence>